<keyword evidence="2 5" id="KW-0808">Transferase</keyword>
<evidence type="ECO:0000259" key="4">
    <source>
        <dbReference type="Pfam" id="PF08241"/>
    </source>
</evidence>
<dbReference type="InterPro" id="IPR029063">
    <property type="entry name" value="SAM-dependent_MTases_sf"/>
</dbReference>
<name>A0A1T2L4I9_9GAMM</name>
<dbReference type="PANTHER" id="PTHR43464:SF19">
    <property type="entry name" value="UBIQUINONE BIOSYNTHESIS O-METHYLTRANSFERASE, MITOCHONDRIAL"/>
    <property type="match status" value="1"/>
</dbReference>
<dbReference type="PANTHER" id="PTHR43464">
    <property type="entry name" value="METHYLTRANSFERASE"/>
    <property type="match status" value="1"/>
</dbReference>
<keyword evidence="3" id="KW-0949">S-adenosyl-L-methionine</keyword>
<evidence type="ECO:0000313" key="6">
    <source>
        <dbReference type="Proteomes" id="UP000191110"/>
    </source>
</evidence>
<feature type="domain" description="Methyltransferase type 11" evidence="4">
    <location>
        <begin position="53"/>
        <end position="145"/>
    </location>
</feature>
<gene>
    <name evidence="5" type="ORF">BOW53_09250</name>
</gene>
<evidence type="ECO:0000313" key="5">
    <source>
        <dbReference type="EMBL" id="OOZ40013.1"/>
    </source>
</evidence>
<dbReference type="GO" id="GO:0032259">
    <property type="term" value="P:methylation"/>
    <property type="evidence" value="ECO:0007669"/>
    <property type="project" value="UniProtKB-KW"/>
</dbReference>
<dbReference type="GO" id="GO:0008757">
    <property type="term" value="F:S-adenosylmethionine-dependent methyltransferase activity"/>
    <property type="evidence" value="ECO:0007669"/>
    <property type="project" value="InterPro"/>
</dbReference>
<dbReference type="AlphaFoldDB" id="A0A1T2L4I9"/>
<keyword evidence="1 5" id="KW-0489">Methyltransferase</keyword>
<evidence type="ECO:0000256" key="2">
    <source>
        <dbReference type="ARBA" id="ARBA00022679"/>
    </source>
</evidence>
<evidence type="ECO:0000256" key="3">
    <source>
        <dbReference type="ARBA" id="ARBA00022691"/>
    </source>
</evidence>
<dbReference type="Gene3D" id="3.40.50.150">
    <property type="entry name" value="Vaccinia Virus protein VP39"/>
    <property type="match status" value="1"/>
</dbReference>
<dbReference type="EMBL" id="MPRL01000035">
    <property type="protein sequence ID" value="OOZ40013.1"/>
    <property type="molecule type" value="Genomic_DNA"/>
</dbReference>
<reference evidence="5 6" key="1">
    <citation type="submission" date="2016-11" db="EMBL/GenBank/DDBJ databases">
        <title>Mixed transmission modes and dynamic genome evolution in an obligate animal-bacterial symbiosis.</title>
        <authorList>
            <person name="Russell S.L."/>
            <person name="Corbett-Detig R.B."/>
            <person name="Cavanaugh C.M."/>
        </authorList>
    </citation>
    <scope>NUCLEOTIDE SEQUENCE [LARGE SCALE GENOMIC DNA]</scope>
    <source>
        <strain evidence="5">Sveles-Q1</strain>
    </source>
</reference>
<dbReference type="CDD" id="cd02440">
    <property type="entry name" value="AdoMet_MTases"/>
    <property type="match status" value="1"/>
</dbReference>
<proteinExistence type="predicted"/>
<comment type="caution">
    <text evidence="5">The sequence shown here is derived from an EMBL/GenBank/DDBJ whole genome shotgun (WGS) entry which is preliminary data.</text>
</comment>
<keyword evidence="6" id="KW-1185">Reference proteome</keyword>
<dbReference type="InterPro" id="IPR013216">
    <property type="entry name" value="Methyltransf_11"/>
</dbReference>
<dbReference type="OrthoDB" id="9791837at2"/>
<evidence type="ECO:0000256" key="1">
    <source>
        <dbReference type="ARBA" id="ARBA00022603"/>
    </source>
</evidence>
<dbReference type="Proteomes" id="UP000191110">
    <property type="component" value="Unassembled WGS sequence"/>
</dbReference>
<protein>
    <submittedName>
        <fullName evidence="5">SAM-dependent methyltransferase</fullName>
    </submittedName>
</protein>
<dbReference type="Pfam" id="PF08241">
    <property type="entry name" value="Methyltransf_11"/>
    <property type="match status" value="1"/>
</dbReference>
<organism evidence="5 6">
    <name type="scientific">Solemya pervernicosa gill symbiont</name>
    <dbReference type="NCBI Taxonomy" id="642797"/>
    <lineage>
        <taxon>Bacteria</taxon>
        <taxon>Pseudomonadati</taxon>
        <taxon>Pseudomonadota</taxon>
        <taxon>Gammaproteobacteria</taxon>
        <taxon>sulfur-oxidizing symbionts</taxon>
    </lineage>
</organism>
<dbReference type="SUPFAM" id="SSF53335">
    <property type="entry name" value="S-adenosyl-L-methionine-dependent methyltransferases"/>
    <property type="match status" value="1"/>
</dbReference>
<accession>A0A1T2L4I9</accession>
<sequence length="223" mass="24464">MSRYADEEIVDSWRANAGPWCEAVREGRIESRELITNSAIIDAVLERSPNCALDAGCGEGWLVRALEQQGVTALGIDAIPELVELASAEGVGKFRVLSYEDLSADDFEQRFDAVVCNFSLIGKESVSRLFAEVSALLTEGGALIVQTLHPIVVCGDREYVDGWRDGSWEGIGGDFSAPAPWYFRTVESWESLYLSNGYSACEIVEPFSTQNKRPASLIMIGEK</sequence>